<comment type="caution">
    <text evidence="2">The sequence shown here is derived from an EMBL/GenBank/DDBJ whole genome shotgun (WGS) entry which is preliminary data.</text>
</comment>
<dbReference type="InterPro" id="IPR041657">
    <property type="entry name" value="HTH_17"/>
</dbReference>
<reference evidence="2" key="1">
    <citation type="journal article" date="2014" name="Int. J. Syst. Evol. Microbiol.">
        <title>Complete genome sequence of Corynebacterium casei LMG S-19264T (=DSM 44701T), isolated from a smear-ripened cheese.</title>
        <authorList>
            <consortium name="US DOE Joint Genome Institute (JGI-PGF)"/>
            <person name="Walter F."/>
            <person name="Albersmeier A."/>
            <person name="Kalinowski J."/>
            <person name="Ruckert C."/>
        </authorList>
    </citation>
    <scope>NUCLEOTIDE SEQUENCE</scope>
    <source>
        <strain evidence="2">CGMCC 4.7398</strain>
    </source>
</reference>
<feature type="domain" description="Helix-turn-helix" evidence="1">
    <location>
        <begin position="15"/>
        <end position="62"/>
    </location>
</feature>
<protein>
    <recommendedName>
        <fullName evidence="1">Helix-turn-helix domain-containing protein</fullName>
    </recommendedName>
</protein>
<dbReference type="SUPFAM" id="SSF46955">
    <property type="entry name" value="Putative DNA-binding domain"/>
    <property type="match status" value="1"/>
</dbReference>
<dbReference type="EMBL" id="BNAS01000002">
    <property type="protein sequence ID" value="GHH69492.1"/>
    <property type="molecule type" value="Genomic_DNA"/>
</dbReference>
<evidence type="ECO:0000313" key="3">
    <source>
        <dbReference type="Proteomes" id="UP000627369"/>
    </source>
</evidence>
<accession>A0A919KRD7</accession>
<reference evidence="2" key="2">
    <citation type="submission" date="2020-09" db="EMBL/GenBank/DDBJ databases">
        <authorList>
            <person name="Sun Q."/>
            <person name="Zhou Y."/>
        </authorList>
    </citation>
    <scope>NUCLEOTIDE SEQUENCE</scope>
    <source>
        <strain evidence="2">CGMCC 4.7398</strain>
    </source>
</reference>
<dbReference type="InterPro" id="IPR009061">
    <property type="entry name" value="DNA-bd_dom_put_sf"/>
</dbReference>
<evidence type="ECO:0000259" key="1">
    <source>
        <dbReference type="Pfam" id="PF12728"/>
    </source>
</evidence>
<dbReference type="AlphaFoldDB" id="A0A919KRD7"/>
<dbReference type="RefSeq" id="WP_189668616.1">
    <property type="nucleotide sequence ID" value="NZ_BNAS01000002.1"/>
</dbReference>
<gene>
    <name evidence="2" type="ORF">GCM10017772_14540</name>
</gene>
<evidence type="ECO:0000313" key="2">
    <source>
        <dbReference type="EMBL" id="GHH69492.1"/>
    </source>
</evidence>
<dbReference type="Proteomes" id="UP000627369">
    <property type="component" value="Unassembled WGS sequence"/>
</dbReference>
<dbReference type="Pfam" id="PF12728">
    <property type="entry name" value="HTH_17"/>
    <property type="match status" value="1"/>
</dbReference>
<keyword evidence="3" id="KW-1185">Reference proteome</keyword>
<proteinExistence type="predicted"/>
<sequence>MTTDKATPITDRLWTVQDVSAFLGVPVGTLYAWRSTGKGPDARRIGKYVRYRPDDVRAWVAALPVGVAS</sequence>
<name>A0A919KRD7_9MICO</name>
<dbReference type="Gene3D" id="1.10.1660.10">
    <property type="match status" value="1"/>
</dbReference>
<organism evidence="2 3">
    <name type="scientific">Promicromonospora soli</name>
    <dbReference type="NCBI Taxonomy" id="2035533"/>
    <lineage>
        <taxon>Bacteria</taxon>
        <taxon>Bacillati</taxon>
        <taxon>Actinomycetota</taxon>
        <taxon>Actinomycetes</taxon>
        <taxon>Micrococcales</taxon>
        <taxon>Promicromonosporaceae</taxon>
        <taxon>Promicromonospora</taxon>
    </lineage>
</organism>